<dbReference type="CDD" id="cd00009">
    <property type="entry name" value="AAA"/>
    <property type="match status" value="1"/>
</dbReference>
<dbReference type="SMART" id="SM00382">
    <property type="entry name" value="AAA"/>
    <property type="match status" value="1"/>
</dbReference>
<evidence type="ECO:0000313" key="7">
    <source>
        <dbReference type="EMBL" id="PSJ93453.1"/>
    </source>
</evidence>
<dbReference type="Pfam" id="PF00158">
    <property type="entry name" value="Sigma54_activat"/>
    <property type="match status" value="1"/>
</dbReference>
<keyword evidence="1" id="KW-0547">Nucleotide-binding</keyword>
<dbReference type="InterPro" id="IPR025944">
    <property type="entry name" value="Sigma_54_int_dom_CS"/>
</dbReference>
<accession>A0A2P7V2N5</accession>
<dbReference type="PROSITE" id="PS00676">
    <property type="entry name" value="SIGMA54_INTERACT_2"/>
    <property type="match status" value="1"/>
</dbReference>
<dbReference type="OrthoDB" id="9783240at2"/>
<dbReference type="Pfam" id="PF25601">
    <property type="entry name" value="AAA_lid_14"/>
    <property type="match status" value="1"/>
</dbReference>
<reference evidence="7 8" key="1">
    <citation type="submission" date="2018-03" db="EMBL/GenBank/DDBJ databases">
        <title>Brevisbacillus phylogenomics.</title>
        <authorList>
            <person name="Dunlap C."/>
        </authorList>
    </citation>
    <scope>NUCLEOTIDE SEQUENCE [LARGE SCALE GENOMIC DNA]</scope>
    <source>
        <strain evidence="7 8">NRRL NRS-1210</strain>
    </source>
</reference>
<evidence type="ECO:0000256" key="2">
    <source>
        <dbReference type="ARBA" id="ARBA00022840"/>
    </source>
</evidence>
<dbReference type="PANTHER" id="PTHR32071">
    <property type="entry name" value="TRANSCRIPTIONAL REGULATORY PROTEIN"/>
    <property type="match status" value="1"/>
</dbReference>
<dbReference type="SUPFAM" id="SSF52540">
    <property type="entry name" value="P-loop containing nucleoside triphosphate hydrolases"/>
    <property type="match status" value="1"/>
</dbReference>
<dbReference type="PANTHER" id="PTHR32071:SF81">
    <property type="entry name" value="PROPIONATE CATABOLISM OPERON REGULATORY PROTEIN"/>
    <property type="match status" value="1"/>
</dbReference>
<dbReference type="Gene3D" id="3.40.50.300">
    <property type="entry name" value="P-loop containing nucleotide triphosphate hydrolases"/>
    <property type="match status" value="1"/>
</dbReference>
<evidence type="ECO:0000256" key="5">
    <source>
        <dbReference type="ARBA" id="ARBA00023163"/>
    </source>
</evidence>
<dbReference type="Proteomes" id="UP000240419">
    <property type="component" value="Unassembled WGS sequence"/>
</dbReference>
<sequence>MLLSSFDSSAVIERSHHRTISHAVFHSLYQQLQASANFSPYEFSLIRDALIHFLHNGSLPFLPLSLSTTRRPSTPQSDPVIPALSHVSHSAPNWKSLLFAWAEHSQEYLIAVSDEGVVLFSNKRAQERFSLYEGLVLEVDWEQERLSNWFLEELDLGEKTGYRLFLIRPCMSTLSKTASSYSFSEIQTNSPLYQAQLHTARIAAQSLSNTLLLGETGCGKEVLARAIHSSSSRKDGPFLAVNIAALPRELIASELFGYTEGAFTGAKKGGQPGKFEAANGGTLFLDEIGEMSMELQVLLLRVLEERKVTRLGSHEEKPLDIRIIAATNRSIEEDVRNGLFRADLYYRLNVLQIRIPPLRERKEDIATLADEFLQQLHTQYAGGPTGICESALAILQQHSWPGNIRELRNIIERAFLHAYGDSWLTSHHLPSEWQQQYGLQEASGEPLPLLRELERQTIQQAITQAPSISAAAKKLGIARSTLYRKMEELGIG</sequence>
<evidence type="ECO:0000256" key="4">
    <source>
        <dbReference type="ARBA" id="ARBA00023125"/>
    </source>
</evidence>
<proteinExistence type="predicted"/>
<name>A0A2P7V2N5_9BACL</name>
<dbReference type="GO" id="GO:0005524">
    <property type="term" value="F:ATP binding"/>
    <property type="evidence" value="ECO:0007669"/>
    <property type="project" value="UniProtKB-KW"/>
</dbReference>
<gene>
    <name evidence="7" type="ORF">C7R93_18205</name>
</gene>
<dbReference type="Gene3D" id="1.10.8.60">
    <property type="match status" value="1"/>
</dbReference>
<keyword evidence="8" id="KW-1185">Reference proteome</keyword>
<keyword evidence="5" id="KW-0804">Transcription</keyword>
<dbReference type="SUPFAM" id="SSF46689">
    <property type="entry name" value="Homeodomain-like"/>
    <property type="match status" value="1"/>
</dbReference>
<dbReference type="PROSITE" id="PS50045">
    <property type="entry name" value="SIGMA54_INTERACT_4"/>
    <property type="match status" value="1"/>
</dbReference>
<organism evidence="7 8">
    <name type="scientific">Brevibacillus fortis</name>
    <dbReference type="NCBI Taxonomy" id="2126352"/>
    <lineage>
        <taxon>Bacteria</taxon>
        <taxon>Bacillati</taxon>
        <taxon>Bacillota</taxon>
        <taxon>Bacilli</taxon>
        <taxon>Bacillales</taxon>
        <taxon>Paenibacillaceae</taxon>
        <taxon>Brevibacillus</taxon>
    </lineage>
</organism>
<evidence type="ECO:0000259" key="6">
    <source>
        <dbReference type="PROSITE" id="PS50045"/>
    </source>
</evidence>
<dbReference type="AlphaFoldDB" id="A0A2P7V2N5"/>
<dbReference type="FunFam" id="3.40.50.300:FF:000006">
    <property type="entry name" value="DNA-binding transcriptional regulator NtrC"/>
    <property type="match status" value="1"/>
</dbReference>
<dbReference type="InterPro" id="IPR003593">
    <property type="entry name" value="AAA+_ATPase"/>
</dbReference>
<dbReference type="PROSITE" id="PS00688">
    <property type="entry name" value="SIGMA54_INTERACT_3"/>
    <property type="match status" value="1"/>
</dbReference>
<dbReference type="InterPro" id="IPR058031">
    <property type="entry name" value="AAA_lid_NorR"/>
</dbReference>
<keyword evidence="2" id="KW-0067">ATP-binding</keyword>
<dbReference type="InterPro" id="IPR025943">
    <property type="entry name" value="Sigma_54_int_dom_ATP-bd_2"/>
</dbReference>
<dbReference type="InterPro" id="IPR009057">
    <property type="entry name" value="Homeodomain-like_sf"/>
</dbReference>
<dbReference type="GO" id="GO:0006355">
    <property type="term" value="P:regulation of DNA-templated transcription"/>
    <property type="evidence" value="ECO:0007669"/>
    <property type="project" value="InterPro"/>
</dbReference>
<keyword evidence="3" id="KW-0805">Transcription regulation</keyword>
<dbReference type="EMBL" id="PXZM01000029">
    <property type="protein sequence ID" value="PSJ93453.1"/>
    <property type="molecule type" value="Genomic_DNA"/>
</dbReference>
<evidence type="ECO:0000256" key="3">
    <source>
        <dbReference type="ARBA" id="ARBA00023015"/>
    </source>
</evidence>
<dbReference type="GO" id="GO:0043565">
    <property type="term" value="F:sequence-specific DNA binding"/>
    <property type="evidence" value="ECO:0007669"/>
    <property type="project" value="InterPro"/>
</dbReference>
<dbReference type="InterPro" id="IPR027417">
    <property type="entry name" value="P-loop_NTPase"/>
</dbReference>
<dbReference type="InterPro" id="IPR002197">
    <property type="entry name" value="HTH_Fis"/>
</dbReference>
<protein>
    <submittedName>
        <fullName evidence="7">Sigma-54-dependent Fis family transcriptional regulator</fullName>
    </submittedName>
</protein>
<dbReference type="Pfam" id="PF02954">
    <property type="entry name" value="HTH_8"/>
    <property type="match status" value="1"/>
</dbReference>
<comment type="caution">
    <text evidence="7">The sequence shown here is derived from an EMBL/GenBank/DDBJ whole genome shotgun (WGS) entry which is preliminary data.</text>
</comment>
<evidence type="ECO:0000256" key="1">
    <source>
        <dbReference type="ARBA" id="ARBA00022741"/>
    </source>
</evidence>
<feature type="domain" description="Sigma-54 factor interaction" evidence="6">
    <location>
        <begin position="186"/>
        <end position="416"/>
    </location>
</feature>
<dbReference type="InterPro" id="IPR002078">
    <property type="entry name" value="Sigma_54_int"/>
</dbReference>
<evidence type="ECO:0000313" key="8">
    <source>
        <dbReference type="Proteomes" id="UP000240419"/>
    </source>
</evidence>
<dbReference type="Gene3D" id="1.10.10.60">
    <property type="entry name" value="Homeodomain-like"/>
    <property type="match status" value="1"/>
</dbReference>
<keyword evidence="4" id="KW-0238">DNA-binding</keyword>